<keyword evidence="6 12" id="KW-0812">Transmembrane</keyword>
<dbReference type="InterPro" id="IPR002523">
    <property type="entry name" value="MgTranspt_CorA/ZnTranspt_ZntB"/>
</dbReference>
<evidence type="ECO:0000256" key="9">
    <source>
        <dbReference type="ARBA" id="ARBA00023065"/>
    </source>
</evidence>
<dbReference type="GO" id="GO:0015095">
    <property type="term" value="F:magnesium ion transmembrane transporter activity"/>
    <property type="evidence" value="ECO:0007669"/>
    <property type="project" value="TreeGrafter"/>
</dbReference>
<keyword evidence="7" id="KW-0862">Zinc</keyword>
<dbReference type="KEGG" id="amaq:GO499_18340"/>
<evidence type="ECO:0000256" key="12">
    <source>
        <dbReference type="SAM" id="Phobius"/>
    </source>
</evidence>
<dbReference type="Pfam" id="PF01544">
    <property type="entry name" value="CorA"/>
    <property type="match status" value="1"/>
</dbReference>
<dbReference type="Proteomes" id="UP000464495">
    <property type="component" value="Chromosome"/>
</dbReference>
<dbReference type="RefSeq" id="WP_161863542.1">
    <property type="nucleotide sequence ID" value="NZ_CP046620.1"/>
</dbReference>
<evidence type="ECO:0000313" key="13">
    <source>
        <dbReference type="EMBL" id="QHQ37000.1"/>
    </source>
</evidence>
<feature type="transmembrane region" description="Helical" evidence="12">
    <location>
        <begin position="258"/>
        <end position="279"/>
    </location>
</feature>
<evidence type="ECO:0000256" key="3">
    <source>
        <dbReference type="ARBA" id="ARBA00022448"/>
    </source>
</evidence>
<comment type="subcellular location">
    <subcellularLocation>
        <location evidence="1">Cell membrane</location>
        <topology evidence="1">Multi-pass membrane protein</topology>
    </subcellularLocation>
</comment>
<keyword evidence="3" id="KW-0813">Transport</keyword>
<reference evidence="13 14" key="1">
    <citation type="submission" date="2019-12" db="EMBL/GenBank/DDBJ databases">
        <title>Complete genome sequence of Algicella marina strain 9Alg 56(T) isolated from the red alga Tichocarpus crinitus.</title>
        <authorList>
            <person name="Kim S.-G."/>
            <person name="Nedashkovskaya O.I."/>
        </authorList>
    </citation>
    <scope>NUCLEOTIDE SEQUENCE [LARGE SCALE GENOMIC DNA]</scope>
    <source>
        <strain evidence="13 14">9Alg 56</strain>
    </source>
</reference>
<keyword evidence="5" id="KW-0997">Cell inner membrane</keyword>
<evidence type="ECO:0000256" key="4">
    <source>
        <dbReference type="ARBA" id="ARBA00022475"/>
    </source>
</evidence>
<dbReference type="SUPFAM" id="SSF144083">
    <property type="entry name" value="Magnesium transport protein CorA, transmembrane region"/>
    <property type="match status" value="1"/>
</dbReference>
<keyword evidence="8 12" id="KW-1133">Transmembrane helix</keyword>
<dbReference type="InterPro" id="IPR045863">
    <property type="entry name" value="CorA_TM1_TM2"/>
</dbReference>
<comment type="similarity">
    <text evidence="2">Belongs to the CorA metal ion transporter (MIT) (TC 1.A.35) family.</text>
</comment>
<name>A0A6P1T5M5_9RHOB</name>
<protein>
    <submittedName>
        <fullName evidence="13">Zinc transporter ZntB</fullName>
    </submittedName>
</protein>
<dbReference type="CDD" id="cd12833">
    <property type="entry name" value="ZntB-like_1"/>
    <property type="match status" value="1"/>
</dbReference>
<keyword evidence="9" id="KW-0406">Ion transport</keyword>
<keyword evidence="4" id="KW-1003">Cell membrane</keyword>
<keyword evidence="10 12" id="KW-0472">Membrane</keyword>
<dbReference type="SUPFAM" id="SSF143865">
    <property type="entry name" value="CorA soluble domain-like"/>
    <property type="match status" value="1"/>
</dbReference>
<proteinExistence type="inferred from homology"/>
<evidence type="ECO:0000256" key="2">
    <source>
        <dbReference type="ARBA" id="ARBA00009765"/>
    </source>
</evidence>
<feature type="coiled-coil region" evidence="11">
    <location>
        <begin position="214"/>
        <end position="241"/>
    </location>
</feature>
<dbReference type="GO" id="GO:0015087">
    <property type="term" value="F:cobalt ion transmembrane transporter activity"/>
    <property type="evidence" value="ECO:0007669"/>
    <property type="project" value="TreeGrafter"/>
</dbReference>
<evidence type="ECO:0000256" key="7">
    <source>
        <dbReference type="ARBA" id="ARBA00022833"/>
    </source>
</evidence>
<evidence type="ECO:0000256" key="11">
    <source>
        <dbReference type="SAM" id="Coils"/>
    </source>
</evidence>
<keyword evidence="14" id="KW-1185">Reference proteome</keyword>
<dbReference type="EMBL" id="CP046620">
    <property type="protein sequence ID" value="QHQ37000.1"/>
    <property type="molecule type" value="Genomic_DNA"/>
</dbReference>
<dbReference type="PANTHER" id="PTHR46494">
    <property type="entry name" value="CORA FAMILY METAL ION TRANSPORTER (EUROFUNG)"/>
    <property type="match status" value="1"/>
</dbReference>
<dbReference type="GO" id="GO:0005886">
    <property type="term" value="C:plasma membrane"/>
    <property type="evidence" value="ECO:0007669"/>
    <property type="project" value="UniProtKB-SubCell"/>
</dbReference>
<dbReference type="GO" id="GO:0050897">
    <property type="term" value="F:cobalt ion binding"/>
    <property type="evidence" value="ECO:0007669"/>
    <property type="project" value="TreeGrafter"/>
</dbReference>
<evidence type="ECO:0000256" key="5">
    <source>
        <dbReference type="ARBA" id="ARBA00022519"/>
    </source>
</evidence>
<gene>
    <name evidence="13" type="ORF">GO499_18340</name>
</gene>
<evidence type="ECO:0000256" key="8">
    <source>
        <dbReference type="ARBA" id="ARBA00022989"/>
    </source>
</evidence>
<dbReference type="Gene3D" id="3.30.460.20">
    <property type="entry name" value="CorA soluble domain-like"/>
    <property type="match status" value="1"/>
</dbReference>
<dbReference type="InterPro" id="IPR045861">
    <property type="entry name" value="CorA_cytoplasmic_dom"/>
</dbReference>
<accession>A0A6P1T5M5</accession>
<evidence type="ECO:0000256" key="10">
    <source>
        <dbReference type="ARBA" id="ARBA00023136"/>
    </source>
</evidence>
<dbReference type="AlphaFoldDB" id="A0A6P1T5M5"/>
<evidence type="ECO:0000256" key="6">
    <source>
        <dbReference type="ARBA" id="ARBA00022692"/>
    </source>
</evidence>
<dbReference type="Gene3D" id="1.20.58.340">
    <property type="entry name" value="Magnesium transport protein CorA, transmembrane region"/>
    <property type="match status" value="2"/>
</dbReference>
<evidence type="ECO:0000313" key="14">
    <source>
        <dbReference type="Proteomes" id="UP000464495"/>
    </source>
</evidence>
<dbReference type="PANTHER" id="PTHR46494:SF3">
    <property type="entry name" value="ZINC TRANSPORT PROTEIN ZNTB"/>
    <property type="match status" value="1"/>
</dbReference>
<evidence type="ECO:0000256" key="1">
    <source>
        <dbReference type="ARBA" id="ARBA00004651"/>
    </source>
</evidence>
<dbReference type="GO" id="GO:0000287">
    <property type="term" value="F:magnesium ion binding"/>
    <property type="evidence" value="ECO:0007669"/>
    <property type="project" value="TreeGrafter"/>
</dbReference>
<organism evidence="13 14">
    <name type="scientific">Algicella marina</name>
    <dbReference type="NCBI Taxonomy" id="2683284"/>
    <lineage>
        <taxon>Bacteria</taxon>
        <taxon>Pseudomonadati</taxon>
        <taxon>Pseudomonadota</taxon>
        <taxon>Alphaproteobacteria</taxon>
        <taxon>Rhodobacterales</taxon>
        <taxon>Paracoccaceae</taxon>
        <taxon>Algicella</taxon>
    </lineage>
</organism>
<sequence length="317" mass="34186">MNAAVTPVFAFDFNAEGLARPSEGDGPPEGGFRWLHLDRHDAALVDWLANKVPPVVAHALVQAETRPRCDIHEGGLMLNLRGVNLNPGEDEEDMVSLRVWARADLLLTVRLRRLKAVAAVREAVEAEQPFVGPGAVLAAVTAGLTDRIEAVSLALEDEADALEETMFDAPDGLGARLAPLRQKAIKLGRYLRPQREALARLCVAEVDFLSGPDRVHLRETANMLTRSVEELEATRDRLAAVQDHLDVQTGQKLGRNGYLLSVVAAVFLPLGFLTGLFGVNVGGMPGVGSANAFAVLTAAMAVLGVVLVAVLRWMKWM</sequence>
<feature type="transmembrane region" description="Helical" evidence="12">
    <location>
        <begin position="291"/>
        <end position="311"/>
    </location>
</feature>
<keyword evidence="11" id="KW-0175">Coiled coil</keyword>